<comment type="caution">
    <text evidence="2">The sequence shown here is derived from an EMBL/GenBank/DDBJ whole genome shotgun (WGS) entry which is preliminary data.</text>
</comment>
<reference evidence="2" key="1">
    <citation type="submission" date="2020-07" db="EMBL/GenBank/DDBJ databases">
        <title>Multicomponent nature underlies the extraordinary mechanical properties of spider dragline silk.</title>
        <authorList>
            <person name="Kono N."/>
            <person name="Nakamura H."/>
            <person name="Mori M."/>
            <person name="Yoshida Y."/>
            <person name="Ohtoshi R."/>
            <person name="Malay A.D."/>
            <person name="Moran D.A.P."/>
            <person name="Tomita M."/>
            <person name="Numata K."/>
            <person name="Arakawa K."/>
        </authorList>
    </citation>
    <scope>NUCLEOTIDE SEQUENCE</scope>
</reference>
<sequence length="136" mass="15377">MDVPLKDHVNVENESEGYKAEKDDKKGYDKAEKDDNKGDDKAEKDNKGDVKAERDEKKSEAKGKKRKRNDDREDIYGNVGKFHHVLASCPWCGVIKGCGRIGKHMAYCPKKDLTVIPVPEADEEKSVQEEKSQKIS</sequence>
<dbReference type="AlphaFoldDB" id="A0A8X6J8M2"/>
<evidence type="ECO:0000313" key="2">
    <source>
        <dbReference type="EMBL" id="GFR15068.1"/>
    </source>
</evidence>
<keyword evidence="3" id="KW-1185">Reference proteome</keyword>
<accession>A0A8X6J8M2</accession>
<gene>
    <name evidence="2" type="ORF">TNCT_108291</name>
</gene>
<protein>
    <submittedName>
        <fullName evidence="2">Uncharacterized protein</fullName>
    </submittedName>
</protein>
<name>A0A8X6J8M2_TRICU</name>
<evidence type="ECO:0000313" key="3">
    <source>
        <dbReference type="Proteomes" id="UP000887116"/>
    </source>
</evidence>
<proteinExistence type="predicted"/>
<dbReference type="EMBL" id="BMAO01007306">
    <property type="protein sequence ID" value="GFR15068.1"/>
    <property type="molecule type" value="Genomic_DNA"/>
</dbReference>
<dbReference type="Proteomes" id="UP000887116">
    <property type="component" value="Unassembled WGS sequence"/>
</dbReference>
<organism evidence="2 3">
    <name type="scientific">Trichonephila clavata</name>
    <name type="common">Joro spider</name>
    <name type="synonym">Nephila clavata</name>
    <dbReference type="NCBI Taxonomy" id="2740835"/>
    <lineage>
        <taxon>Eukaryota</taxon>
        <taxon>Metazoa</taxon>
        <taxon>Ecdysozoa</taxon>
        <taxon>Arthropoda</taxon>
        <taxon>Chelicerata</taxon>
        <taxon>Arachnida</taxon>
        <taxon>Araneae</taxon>
        <taxon>Araneomorphae</taxon>
        <taxon>Entelegynae</taxon>
        <taxon>Araneoidea</taxon>
        <taxon>Nephilidae</taxon>
        <taxon>Trichonephila</taxon>
    </lineage>
</organism>
<feature type="region of interest" description="Disordered" evidence="1">
    <location>
        <begin position="1"/>
        <end position="74"/>
    </location>
</feature>
<evidence type="ECO:0000256" key="1">
    <source>
        <dbReference type="SAM" id="MobiDB-lite"/>
    </source>
</evidence>